<reference evidence="1" key="1">
    <citation type="submission" date="2018-02" db="EMBL/GenBank/DDBJ databases">
        <authorList>
            <person name="Cohen D.B."/>
            <person name="Kent A.D."/>
        </authorList>
    </citation>
    <scope>NUCLEOTIDE SEQUENCE</scope>
</reference>
<dbReference type="PANTHER" id="PTHR38146">
    <property type="entry name" value="30S RIBOSOMAL PROTEIN S12, CHLOROPLASTIC"/>
    <property type="match status" value="1"/>
</dbReference>
<proteinExistence type="predicted"/>
<dbReference type="PANTHER" id="PTHR38146:SF8">
    <property type="entry name" value="TIFY DOMAIN-CONTAINING PROTEIN"/>
    <property type="match status" value="1"/>
</dbReference>
<organism evidence="1">
    <name type="scientific">Fagus sylvatica</name>
    <name type="common">Beechnut</name>
    <dbReference type="NCBI Taxonomy" id="28930"/>
    <lineage>
        <taxon>Eukaryota</taxon>
        <taxon>Viridiplantae</taxon>
        <taxon>Streptophyta</taxon>
        <taxon>Embryophyta</taxon>
        <taxon>Tracheophyta</taxon>
        <taxon>Spermatophyta</taxon>
        <taxon>Magnoliopsida</taxon>
        <taxon>eudicotyledons</taxon>
        <taxon>Gunneridae</taxon>
        <taxon>Pentapetalae</taxon>
        <taxon>rosids</taxon>
        <taxon>fabids</taxon>
        <taxon>Fagales</taxon>
        <taxon>Fagaceae</taxon>
        <taxon>Fagus</taxon>
    </lineage>
</organism>
<gene>
    <name evidence="1" type="ORF">FSB_LOCUS43459</name>
</gene>
<sequence>MKIDGECLIELIGSCRNKVQVYRSVRMPQLHTSLHFHLTPIGQRTHRCLGCATGGSGEVGLNLSGGGYLDAFSSYPLRWLPRFVGTEWSRVVPRSPQLGTYYSPRWRRADIEVPNLPVDVSSWEDQPVIPRGSGILSRLGLRGGLNRRPCAENPKPRGFMNRQLLLSLDLAHWGHPRSQRGPLVSNQNTQQALALPEKEVIQPHLPVRLPCYDFTPVTSPAFGIPLLVVKVTTSGMASSHSVTGGLRSLRDLTQHLTARADDSHAPPVSAFPKAPLSFKRIRGMSSPGGILNALATALHGSIRTAPSIHRLRLGLLGYLIPFAPLAFVSQCQCRPSRVLSPLVFFPISTHFTAPPEIPSAPTVLQLDALRPIIPDNACILCITAAAGTELADAYSPDTVIASSPGKEVHDPSLGRVSVPVWLIILSDQLLIIALPFPAVVPLPRAGSYALLTRPPLETPLPVRLACVKHAASVHPEPGSNSP</sequence>
<evidence type="ECO:0000313" key="1">
    <source>
        <dbReference type="EMBL" id="SPD15577.1"/>
    </source>
</evidence>
<accession>A0A2N9HN32</accession>
<dbReference type="EMBL" id="OIVN01004118">
    <property type="protein sequence ID" value="SPD15577.1"/>
    <property type="molecule type" value="Genomic_DNA"/>
</dbReference>
<dbReference type="AntiFam" id="ANF00029">
    <property type="entry name" value="Antisense to 16S rRNA"/>
</dbReference>
<protein>
    <submittedName>
        <fullName evidence="1">Uncharacterized protein</fullName>
    </submittedName>
</protein>
<dbReference type="AlphaFoldDB" id="A0A2N9HN32"/>
<name>A0A2N9HN32_FAGSY</name>